<dbReference type="AlphaFoldDB" id="A0A1D2YRV4"/>
<evidence type="ECO:0000313" key="5">
    <source>
        <dbReference type="EMBL" id="OEF95538.1"/>
    </source>
</evidence>
<dbReference type="PANTHER" id="PTHR43122:SF2">
    <property type="entry name" value="FERREDOXIN SUBUNIT OF PYRUVATE:FLAVODOXIN OXIDOREDUCTASE"/>
    <property type="match status" value="1"/>
</dbReference>
<keyword evidence="1" id="KW-0479">Metal-binding</keyword>
<feature type="domain" description="4Fe-4S ferredoxin-type" evidence="4">
    <location>
        <begin position="6"/>
        <end position="35"/>
    </location>
</feature>
<dbReference type="GO" id="GO:0046872">
    <property type="term" value="F:metal ion binding"/>
    <property type="evidence" value="ECO:0007669"/>
    <property type="project" value="UniProtKB-KW"/>
</dbReference>
<sequence>MINMEPRVVFNEELCKGCSLCISACPKNIIYLADRLNSKGYRPATVTEQDKCISCAACGRICPDAVITVYRPKKK</sequence>
<keyword evidence="6" id="KW-1185">Reference proteome</keyword>
<dbReference type="PROSITE" id="PS51379">
    <property type="entry name" value="4FE4S_FER_2"/>
    <property type="match status" value="2"/>
</dbReference>
<dbReference type="InterPro" id="IPR017896">
    <property type="entry name" value="4Fe4S_Fe-S-bd"/>
</dbReference>
<evidence type="ECO:0000256" key="2">
    <source>
        <dbReference type="ARBA" id="ARBA00023004"/>
    </source>
</evidence>
<dbReference type="OrthoDB" id="9804603at2"/>
<evidence type="ECO:0000256" key="1">
    <source>
        <dbReference type="ARBA" id="ARBA00022723"/>
    </source>
</evidence>
<protein>
    <recommendedName>
        <fullName evidence="4">4Fe-4S ferredoxin-type domain-containing protein</fullName>
    </recommendedName>
</protein>
<dbReference type="SUPFAM" id="SSF54862">
    <property type="entry name" value="4Fe-4S ferredoxins"/>
    <property type="match status" value="1"/>
</dbReference>
<evidence type="ECO:0000259" key="4">
    <source>
        <dbReference type="PROSITE" id="PS51379"/>
    </source>
</evidence>
<accession>A0A1D2YRV4</accession>
<organism evidence="5 6">
    <name type="scientific">Vulcanibacillus modesticaldus</name>
    <dbReference type="NCBI Taxonomy" id="337097"/>
    <lineage>
        <taxon>Bacteria</taxon>
        <taxon>Bacillati</taxon>
        <taxon>Bacillota</taxon>
        <taxon>Bacilli</taxon>
        <taxon>Bacillales</taxon>
        <taxon>Bacillaceae</taxon>
        <taxon>Vulcanibacillus</taxon>
    </lineage>
</organism>
<dbReference type="GO" id="GO:0051536">
    <property type="term" value="F:iron-sulfur cluster binding"/>
    <property type="evidence" value="ECO:0007669"/>
    <property type="project" value="UniProtKB-KW"/>
</dbReference>
<name>A0A1D2YRV4_9BACI</name>
<comment type="caution">
    <text evidence="5">The sequence shown here is derived from an EMBL/GenBank/DDBJ whole genome shotgun (WGS) entry which is preliminary data.</text>
</comment>
<dbReference type="PROSITE" id="PS00198">
    <property type="entry name" value="4FE4S_FER_1"/>
    <property type="match status" value="2"/>
</dbReference>
<evidence type="ECO:0000256" key="3">
    <source>
        <dbReference type="ARBA" id="ARBA00023014"/>
    </source>
</evidence>
<gene>
    <name evidence="5" type="ORF">BHF71_04935</name>
</gene>
<dbReference type="InterPro" id="IPR017900">
    <property type="entry name" value="4Fe4S_Fe_S_CS"/>
</dbReference>
<reference evidence="5 6" key="1">
    <citation type="submission" date="2016-09" db="EMBL/GenBank/DDBJ databases">
        <title>Draft genome sequence for the type strain of Vulcanibacillus modesticaldus BR, a strictly anaerobic, moderately thermophilic, and nitrate-reducing bacterium from deep sea-hydrothermal vents of the Mid-Atlantic Ridge.</title>
        <authorList>
            <person name="Abin C.A."/>
            <person name="Hollibaugh J.T."/>
        </authorList>
    </citation>
    <scope>NUCLEOTIDE SEQUENCE [LARGE SCALE GENOMIC DNA]</scope>
    <source>
        <strain evidence="5 6">BR</strain>
    </source>
</reference>
<proteinExistence type="predicted"/>
<dbReference type="Gene3D" id="3.30.70.20">
    <property type="match status" value="1"/>
</dbReference>
<feature type="domain" description="4Fe-4S ferredoxin-type" evidence="4">
    <location>
        <begin position="43"/>
        <end position="72"/>
    </location>
</feature>
<keyword evidence="2" id="KW-0408">Iron</keyword>
<evidence type="ECO:0000313" key="6">
    <source>
        <dbReference type="Proteomes" id="UP000243739"/>
    </source>
</evidence>
<dbReference type="STRING" id="337097.BHF71_04935"/>
<keyword evidence="3" id="KW-0411">Iron-sulfur</keyword>
<dbReference type="Proteomes" id="UP000243739">
    <property type="component" value="Unassembled WGS sequence"/>
</dbReference>
<dbReference type="PANTHER" id="PTHR43122">
    <property type="entry name" value="FERREDOXIN SUBUNIT OF PYRUVATE:FLAVODOXIN OXIDOREDUCTASE-RELATED"/>
    <property type="match status" value="1"/>
</dbReference>
<dbReference type="Pfam" id="PF12838">
    <property type="entry name" value="Fer4_7"/>
    <property type="match status" value="1"/>
</dbReference>
<dbReference type="EMBL" id="MIJF01000100">
    <property type="protein sequence ID" value="OEF95538.1"/>
    <property type="molecule type" value="Genomic_DNA"/>
</dbReference>